<feature type="region of interest" description="Disordered" evidence="1">
    <location>
        <begin position="205"/>
        <end position="245"/>
    </location>
</feature>
<evidence type="ECO:0000313" key="2">
    <source>
        <dbReference type="EMBL" id="MBW0467443.1"/>
    </source>
</evidence>
<dbReference type="EMBL" id="AVOT02001583">
    <property type="protein sequence ID" value="MBW0467443.1"/>
    <property type="molecule type" value="Genomic_DNA"/>
</dbReference>
<feature type="compositionally biased region" description="Polar residues" evidence="1">
    <location>
        <begin position="205"/>
        <end position="216"/>
    </location>
</feature>
<accession>A0A9Q3BLV1</accession>
<evidence type="ECO:0000313" key="3">
    <source>
        <dbReference type="Proteomes" id="UP000765509"/>
    </source>
</evidence>
<name>A0A9Q3BLV1_9BASI</name>
<evidence type="ECO:0000256" key="1">
    <source>
        <dbReference type="SAM" id="MobiDB-lite"/>
    </source>
</evidence>
<reference evidence="2" key="1">
    <citation type="submission" date="2021-03" db="EMBL/GenBank/DDBJ databases">
        <title>Draft genome sequence of rust myrtle Austropuccinia psidii MF-1, a brazilian biotype.</title>
        <authorList>
            <person name="Quecine M.C."/>
            <person name="Pachon D.M.R."/>
            <person name="Bonatelli M.L."/>
            <person name="Correr F.H."/>
            <person name="Franceschini L.M."/>
            <person name="Leite T.F."/>
            <person name="Margarido G.R.A."/>
            <person name="Almeida C.A."/>
            <person name="Ferrarezi J.A."/>
            <person name="Labate C.A."/>
        </authorList>
    </citation>
    <scope>NUCLEOTIDE SEQUENCE</scope>
    <source>
        <strain evidence="2">MF-1</strain>
    </source>
</reference>
<dbReference type="AlphaFoldDB" id="A0A9Q3BLV1"/>
<organism evidence="2 3">
    <name type="scientific">Austropuccinia psidii MF-1</name>
    <dbReference type="NCBI Taxonomy" id="1389203"/>
    <lineage>
        <taxon>Eukaryota</taxon>
        <taxon>Fungi</taxon>
        <taxon>Dikarya</taxon>
        <taxon>Basidiomycota</taxon>
        <taxon>Pucciniomycotina</taxon>
        <taxon>Pucciniomycetes</taxon>
        <taxon>Pucciniales</taxon>
        <taxon>Sphaerophragmiaceae</taxon>
        <taxon>Austropuccinia</taxon>
    </lineage>
</organism>
<gene>
    <name evidence="2" type="ORF">O181_007158</name>
</gene>
<dbReference type="Proteomes" id="UP000765509">
    <property type="component" value="Unassembled WGS sequence"/>
</dbReference>
<proteinExistence type="predicted"/>
<keyword evidence="3" id="KW-1185">Reference proteome</keyword>
<protein>
    <submittedName>
        <fullName evidence="2">Uncharacterized protein</fullName>
    </submittedName>
</protein>
<feature type="compositionally biased region" description="Polar residues" evidence="1">
    <location>
        <begin position="223"/>
        <end position="239"/>
    </location>
</feature>
<sequence>MDPTVFEAFKQMSLFFKGVSVVTGHLSKMMTSSYSFSHSTCLRLCRKPTTCSEGWKLCHSSDSPKLDNKNPNNTSLLLHANANSKAGSYSTNIDCELNSIRPSTTQHVSRNQVIRLMKHKNCYKSNSEDNITTNTVSENKSGNTTINISSNTDYRIPFKPPVSTHDHRQSHFLYDAGTLKSASAPKTIDNFTTTKDIITKEEYSSNFDSKSANTNTIKKDRYPSTNMNRNLSTNNSDASINEVYE</sequence>
<comment type="caution">
    <text evidence="2">The sequence shown here is derived from an EMBL/GenBank/DDBJ whole genome shotgun (WGS) entry which is preliminary data.</text>
</comment>